<feature type="non-terminal residue" evidence="3">
    <location>
        <position position="254"/>
    </location>
</feature>
<dbReference type="Gene3D" id="2.60.120.560">
    <property type="entry name" value="Exo-inulinase, domain 1"/>
    <property type="match status" value="1"/>
</dbReference>
<comment type="caution">
    <text evidence="3">The sequence shown here is derived from an EMBL/GenBank/DDBJ whole genome shotgun (WGS) entry which is preliminary data.</text>
</comment>
<accession>A0A2S7U140</accession>
<evidence type="ECO:0000313" key="4">
    <source>
        <dbReference type="Proteomes" id="UP000239907"/>
    </source>
</evidence>
<keyword evidence="4" id="KW-1185">Reference proteome</keyword>
<evidence type="ECO:0000256" key="1">
    <source>
        <dbReference type="SAM" id="MobiDB-lite"/>
    </source>
</evidence>
<evidence type="ECO:0000313" key="3">
    <source>
        <dbReference type="EMBL" id="PQJ28217.1"/>
    </source>
</evidence>
<reference evidence="3 4" key="1">
    <citation type="submission" date="2016-12" db="EMBL/GenBank/DDBJ databases">
        <title>Study of bacterial adaptation to deep sea.</title>
        <authorList>
            <person name="Song J."/>
            <person name="Yoshizawa S."/>
            <person name="Kogure K."/>
        </authorList>
    </citation>
    <scope>NUCLEOTIDE SEQUENCE [LARGE SCALE GENOMIC DNA]</scope>
    <source>
        <strain evidence="3 4">SAORIC-165</strain>
    </source>
</reference>
<dbReference type="InterPro" id="IPR010496">
    <property type="entry name" value="AL/BT2_dom"/>
</dbReference>
<feature type="compositionally biased region" description="Polar residues" evidence="1">
    <location>
        <begin position="79"/>
        <end position="88"/>
    </location>
</feature>
<gene>
    <name evidence="3" type="ORF">BSZ32_06665</name>
</gene>
<dbReference type="EMBL" id="MQWA01000001">
    <property type="protein sequence ID" value="PQJ28217.1"/>
    <property type="molecule type" value="Genomic_DNA"/>
</dbReference>
<dbReference type="Pfam" id="PF06439">
    <property type="entry name" value="3keto-disac_hyd"/>
    <property type="match status" value="1"/>
</dbReference>
<evidence type="ECO:0000259" key="2">
    <source>
        <dbReference type="Pfam" id="PF06439"/>
    </source>
</evidence>
<dbReference type="OrthoDB" id="176168at2"/>
<proteinExistence type="predicted"/>
<protein>
    <recommendedName>
        <fullName evidence="2">3-keto-alpha-glucoside-1,2-lyase/3-keto-2-hydroxy-glucal hydratase domain-containing protein</fullName>
    </recommendedName>
</protein>
<dbReference type="GO" id="GO:0016787">
    <property type="term" value="F:hydrolase activity"/>
    <property type="evidence" value="ECO:0007669"/>
    <property type="project" value="InterPro"/>
</dbReference>
<feature type="region of interest" description="Disordered" evidence="1">
    <location>
        <begin position="70"/>
        <end position="91"/>
    </location>
</feature>
<dbReference type="RefSeq" id="WP_105042721.1">
    <property type="nucleotide sequence ID" value="NZ_MQWA01000001.1"/>
</dbReference>
<name>A0A2S7U140_9BACT</name>
<feature type="domain" description="3-keto-alpha-glucoside-1,2-lyase/3-keto-2-hydroxy-glucal hydratase" evidence="2">
    <location>
        <begin position="96"/>
        <end position="249"/>
    </location>
</feature>
<dbReference type="Proteomes" id="UP000239907">
    <property type="component" value="Unassembled WGS sequence"/>
</dbReference>
<sequence>MNNNKNIPSSGSRLFFRLSFVCLSLLGTVSQLKAGKEKKPVEKRWSETIDGKEVKFMTLDGIMVHEKDQKKQPLPTIVTPGTPSTQEKMGTAPSDAVVLFDGTKKSMDNWHGTRPKHPNNDWKLLGDGSMEIVVKAGSIKSKQKFGSCQLHLEWMSPADAKGEGQSRGNSGVSLMDKYEVQILDSYNDISPTYADGQAGALYGRSKPAFNACRKPGEWQTYDILFTRPIFDEEGKVIRRAKFVVLHNGIFIQDK</sequence>
<dbReference type="AlphaFoldDB" id="A0A2S7U140"/>
<organism evidence="3 4">
    <name type="scientific">Rubritalea profundi</name>
    <dbReference type="NCBI Taxonomy" id="1658618"/>
    <lineage>
        <taxon>Bacteria</taxon>
        <taxon>Pseudomonadati</taxon>
        <taxon>Verrucomicrobiota</taxon>
        <taxon>Verrucomicrobiia</taxon>
        <taxon>Verrucomicrobiales</taxon>
        <taxon>Rubritaleaceae</taxon>
        <taxon>Rubritalea</taxon>
    </lineage>
</organism>